<dbReference type="EMBL" id="JALJOQ010000002">
    <property type="protein sequence ID" value="KAK9814047.1"/>
    <property type="molecule type" value="Genomic_DNA"/>
</dbReference>
<dbReference type="GO" id="GO:0006508">
    <property type="term" value="P:proteolysis"/>
    <property type="evidence" value="ECO:0007669"/>
    <property type="project" value="UniProtKB-KW"/>
</dbReference>
<keyword evidence="4" id="KW-0547">Nucleotide-binding</keyword>
<accession>A0AAW1Q186</accession>
<keyword evidence="2 8" id="KW-0645">Protease</keyword>
<dbReference type="Gene3D" id="2.40.10.10">
    <property type="entry name" value="Trypsin-like serine proteases"/>
    <property type="match status" value="2"/>
</dbReference>
<dbReference type="Pfam" id="PF00069">
    <property type="entry name" value="Pkinase"/>
    <property type="match status" value="1"/>
</dbReference>
<dbReference type="GO" id="GO:0004252">
    <property type="term" value="F:serine-type endopeptidase activity"/>
    <property type="evidence" value="ECO:0007669"/>
    <property type="project" value="InterPro"/>
</dbReference>
<dbReference type="InterPro" id="IPR008271">
    <property type="entry name" value="Ser/Thr_kinase_AS"/>
</dbReference>
<dbReference type="FunFam" id="1.10.510.10:FF:000571">
    <property type="entry name" value="Maternal embryonic leucine zipper kinase"/>
    <property type="match status" value="1"/>
</dbReference>
<dbReference type="GO" id="GO:0005524">
    <property type="term" value="F:ATP binding"/>
    <property type="evidence" value="ECO:0007669"/>
    <property type="project" value="UniProtKB-KW"/>
</dbReference>
<reference evidence="14 15" key="1">
    <citation type="journal article" date="2024" name="Nat. Commun.">
        <title>Phylogenomics reveals the evolutionary origins of lichenization in chlorophyte algae.</title>
        <authorList>
            <person name="Puginier C."/>
            <person name="Libourel C."/>
            <person name="Otte J."/>
            <person name="Skaloud P."/>
            <person name="Haon M."/>
            <person name="Grisel S."/>
            <person name="Petersen M."/>
            <person name="Berrin J.G."/>
            <person name="Delaux P.M."/>
            <person name="Dal Grande F."/>
            <person name="Keller J."/>
        </authorList>
    </citation>
    <scope>NUCLEOTIDE SEQUENCE [LARGE SCALE GENOMIC DNA]</scope>
    <source>
        <strain evidence="14 15">SAG 2036</strain>
    </source>
</reference>
<feature type="domain" description="PH" evidence="11">
    <location>
        <begin position="633"/>
        <end position="666"/>
    </location>
</feature>
<dbReference type="AlphaFoldDB" id="A0AAW1Q186"/>
<keyword evidence="5 8" id="KW-0378">Hydrolase</keyword>
<dbReference type="SUPFAM" id="SSF56112">
    <property type="entry name" value="Protein kinase-like (PK-like)"/>
    <property type="match status" value="1"/>
</dbReference>
<feature type="transmembrane region" description="Helical" evidence="10">
    <location>
        <begin position="461"/>
        <end position="485"/>
    </location>
</feature>
<dbReference type="CDD" id="cd00821">
    <property type="entry name" value="PH"/>
    <property type="match status" value="1"/>
</dbReference>
<dbReference type="PROSITE" id="PS00108">
    <property type="entry name" value="PROTEIN_KINASE_ST"/>
    <property type="match status" value="1"/>
</dbReference>
<keyword evidence="15" id="KW-1185">Reference proteome</keyword>
<feature type="domain" description="Peptidase S1" evidence="13">
    <location>
        <begin position="163"/>
        <end position="486"/>
    </location>
</feature>
<protein>
    <recommendedName>
        <fullName evidence="8">Serine protease</fullName>
        <ecNumber evidence="8">3.4.21.-</ecNumber>
    </recommendedName>
</protein>
<dbReference type="InterPro" id="IPR011993">
    <property type="entry name" value="PH-like_dom_sf"/>
</dbReference>
<dbReference type="InterPro" id="IPR008256">
    <property type="entry name" value="Peptidase_S1B"/>
</dbReference>
<dbReference type="InterPro" id="IPR018114">
    <property type="entry name" value="TRYPSIN_HIS"/>
</dbReference>
<dbReference type="SMART" id="SM00220">
    <property type="entry name" value="S_TKc"/>
    <property type="match status" value="1"/>
</dbReference>
<name>A0AAW1Q186_9CHLO</name>
<dbReference type="SUPFAM" id="SSF50494">
    <property type="entry name" value="Trypsin-like serine proteases"/>
    <property type="match status" value="1"/>
</dbReference>
<dbReference type="SMART" id="SM00233">
    <property type="entry name" value="PH"/>
    <property type="match status" value="1"/>
</dbReference>
<feature type="region of interest" description="Disordered" evidence="9">
    <location>
        <begin position="965"/>
        <end position="999"/>
    </location>
</feature>
<dbReference type="PROSITE" id="PS50011">
    <property type="entry name" value="PROTEIN_KINASE_DOM"/>
    <property type="match status" value="1"/>
</dbReference>
<feature type="region of interest" description="Disordered" evidence="9">
    <location>
        <begin position="428"/>
        <end position="448"/>
    </location>
</feature>
<feature type="region of interest" description="Disordered" evidence="9">
    <location>
        <begin position="114"/>
        <end position="155"/>
    </location>
</feature>
<proteinExistence type="inferred from homology"/>
<dbReference type="InterPro" id="IPR000719">
    <property type="entry name" value="Prot_kinase_dom"/>
</dbReference>
<feature type="compositionally biased region" description="Low complexity" evidence="9">
    <location>
        <begin position="439"/>
        <end position="448"/>
    </location>
</feature>
<evidence type="ECO:0000259" key="12">
    <source>
        <dbReference type="PROSITE" id="PS50011"/>
    </source>
</evidence>
<evidence type="ECO:0000313" key="14">
    <source>
        <dbReference type="EMBL" id="KAK9814047.1"/>
    </source>
</evidence>
<dbReference type="Pfam" id="PF00169">
    <property type="entry name" value="PH"/>
    <property type="match status" value="1"/>
</dbReference>
<evidence type="ECO:0000256" key="3">
    <source>
        <dbReference type="ARBA" id="ARBA00022729"/>
    </source>
</evidence>
<dbReference type="PANTHER" id="PTHR24347">
    <property type="entry name" value="SERINE/THREONINE-PROTEIN KINASE"/>
    <property type="match status" value="1"/>
</dbReference>
<keyword evidence="3" id="KW-0732">Signal</keyword>
<dbReference type="PRINTS" id="PR00839">
    <property type="entry name" value="V8PROTEASE"/>
</dbReference>
<dbReference type="InterPro" id="IPR009003">
    <property type="entry name" value="Peptidase_S1_PA"/>
</dbReference>
<dbReference type="Proteomes" id="UP001465755">
    <property type="component" value="Unassembled WGS sequence"/>
</dbReference>
<organism evidence="14 15">
    <name type="scientific">Symbiochloris irregularis</name>
    <dbReference type="NCBI Taxonomy" id="706552"/>
    <lineage>
        <taxon>Eukaryota</taxon>
        <taxon>Viridiplantae</taxon>
        <taxon>Chlorophyta</taxon>
        <taxon>core chlorophytes</taxon>
        <taxon>Trebouxiophyceae</taxon>
        <taxon>Trebouxiales</taxon>
        <taxon>Trebouxiaceae</taxon>
        <taxon>Symbiochloris</taxon>
    </lineage>
</organism>
<evidence type="ECO:0000256" key="8">
    <source>
        <dbReference type="RuleBase" id="RU004296"/>
    </source>
</evidence>
<dbReference type="Gene3D" id="1.10.510.10">
    <property type="entry name" value="Transferase(Phosphotransferase) domain 1"/>
    <property type="match status" value="1"/>
</dbReference>
<evidence type="ECO:0000256" key="6">
    <source>
        <dbReference type="ARBA" id="ARBA00022825"/>
    </source>
</evidence>
<gene>
    <name evidence="14" type="ORF">WJX73_010381</name>
</gene>
<keyword evidence="6 8" id="KW-0720">Serine protease</keyword>
<evidence type="ECO:0000256" key="2">
    <source>
        <dbReference type="ARBA" id="ARBA00022670"/>
    </source>
</evidence>
<comment type="similarity">
    <text evidence="1 8">Belongs to the peptidase S1B family.</text>
</comment>
<dbReference type="PROSITE" id="PS50240">
    <property type="entry name" value="TRYPSIN_DOM"/>
    <property type="match status" value="1"/>
</dbReference>
<dbReference type="Pfam" id="PF00089">
    <property type="entry name" value="Trypsin"/>
    <property type="match status" value="1"/>
</dbReference>
<dbReference type="PROSITE" id="PS00134">
    <property type="entry name" value="TRYPSIN_HIS"/>
    <property type="match status" value="1"/>
</dbReference>
<keyword evidence="7" id="KW-0067">ATP-binding</keyword>
<dbReference type="Gene3D" id="2.30.29.30">
    <property type="entry name" value="Pleckstrin-homology domain (PH domain)/Phosphotyrosine-binding domain (PTB)"/>
    <property type="match status" value="1"/>
</dbReference>
<evidence type="ECO:0000256" key="5">
    <source>
        <dbReference type="ARBA" id="ARBA00022801"/>
    </source>
</evidence>
<dbReference type="InterPro" id="IPR001849">
    <property type="entry name" value="PH_domain"/>
</dbReference>
<sequence length="1101" mass="119400">MLLDRIEATGLRECSEPTFKVSPQRCGLRTPPWQHNHSAVAVSAPAPPHLQQGAAPEDDESLGYTYEGKVEFVSGVPRQIPKVKLSAQEQPVKPAEHKTILIKRDGSKYTKRLPVHSSEDAVQQAKTTAFPGRLPEQPEAWEDSDPSTPRNVTRRKLAQSGLVVASTSTDLSCIGCPTSDVRVQVTATTTYPYSALGQLLGQLPSSQTQYLECSGTLIGTRHVVTAGHCVYDINDSHQYVDSLDFSPGLNGNNAPFGTLAWTTVRVLDQFTSQPSYTSQAMDYDFALVTLADPASSGTGYLAMFNPPNSGTQDVDITTAGYPGEKPSGTMWRSNCTNVPFVYSGSGPPAFANIAQCSNDGCGNIVNHDCLSSDGQSGSGMWDPSYTLRSILTGKVATSDGSNYNVGTMIDPFVYNTIAQWYNEDGGDNGNTTLPLAPQTGTPGSNSNSNNGIKNISISTPWVVAIIAAGGGLLLLALAAWIWTCFRRRRAPVVKRPVQQGPTVTGKQRVAHETDVRVMLDSRTTSRLAAFRASPKHRPLAKEPSSCHRRLQAFARTHCAGAPQQQAQAAGGACEGDIKVRKGKSLFSSGKECHLVLLGHYFYCYPGRDGSSKPPFNELDLSRNAHLSVTNSTTFTVKDQTWTTYTFQAATTEERNTWLSALRLVPGLHLALRDFYKVGRLLGRGMAGKVYQCTDLLSNENYAVKEGLAHPLDDFNGQHGLLNELTIMRKLAEHPHRTLPKLQDAFRTKDGMVQIVEELMTGNNICTHLAQNESYTEANARDVFREIAEGVAHLHSLGISHRDLKPENIFYKDKSPSAQIMILDFNLAKAAALPNWGAQTPCGTSPYMAPEVLQHRTYNQEVDMWALGCILHILLCGKVPFTSLNSAIQDRKVMDGDWDTDSKDWDCVSDSAKDLLGQLLEQNPQDRCTARQCLEHPWLNPGSASRHTLQQAISLESPAVLRKLQSGVSSGHAEGSSPTSNGWLRSVVPRGSSPGRGGMREVTSFASLNEALDADLDVMRRSDGAGRPSLLRQPSSENGGSPTAGGGSGGFRYRTSAEGGSPTAPHHRQYGSPGRQSMIDDIKEQLELANGGGLQDKHFGTH</sequence>
<evidence type="ECO:0000256" key="1">
    <source>
        <dbReference type="ARBA" id="ARBA00008764"/>
    </source>
</evidence>
<evidence type="ECO:0000256" key="4">
    <source>
        <dbReference type="ARBA" id="ARBA00022741"/>
    </source>
</evidence>
<dbReference type="GO" id="GO:0004672">
    <property type="term" value="F:protein kinase activity"/>
    <property type="evidence" value="ECO:0007669"/>
    <property type="project" value="InterPro"/>
</dbReference>
<evidence type="ECO:0000313" key="15">
    <source>
        <dbReference type="Proteomes" id="UP001465755"/>
    </source>
</evidence>
<keyword evidence="10" id="KW-0812">Transmembrane</keyword>
<dbReference type="PROSITE" id="PS50003">
    <property type="entry name" value="PH_DOMAIN"/>
    <property type="match status" value="1"/>
</dbReference>
<dbReference type="EC" id="3.4.21.-" evidence="8"/>
<evidence type="ECO:0000256" key="10">
    <source>
        <dbReference type="SAM" id="Phobius"/>
    </source>
</evidence>
<dbReference type="InterPro" id="IPR011009">
    <property type="entry name" value="Kinase-like_dom_sf"/>
</dbReference>
<feature type="region of interest" description="Disordered" evidence="9">
    <location>
        <begin position="1020"/>
        <end position="1076"/>
    </location>
</feature>
<keyword evidence="10" id="KW-1133">Transmembrane helix</keyword>
<evidence type="ECO:0000259" key="13">
    <source>
        <dbReference type="PROSITE" id="PS50240"/>
    </source>
</evidence>
<dbReference type="InterPro" id="IPR001254">
    <property type="entry name" value="Trypsin_dom"/>
</dbReference>
<evidence type="ECO:0000256" key="9">
    <source>
        <dbReference type="SAM" id="MobiDB-lite"/>
    </source>
</evidence>
<evidence type="ECO:0000259" key="11">
    <source>
        <dbReference type="PROSITE" id="PS50003"/>
    </source>
</evidence>
<dbReference type="SUPFAM" id="SSF50729">
    <property type="entry name" value="PH domain-like"/>
    <property type="match status" value="1"/>
</dbReference>
<comment type="caution">
    <text evidence="14">The sequence shown here is derived from an EMBL/GenBank/DDBJ whole genome shotgun (WGS) entry which is preliminary data.</text>
</comment>
<feature type="domain" description="Protein kinase" evidence="12">
    <location>
        <begin position="675"/>
        <end position="938"/>
    </location>
</feature>
<dbReference type="InterPro" id="IPR043504">
    <property type="entry name" value="Peptidase_S1_PA_chymotrypsin"/>
</dbReference>
<evidence type="ECO:0000256" key="7">
    <source>
        <dbReference type="ARBA" id="ARBA00022840"/>
    </source>
</evidence>
<keyword evidence="10" id="KW-0472">Membrane</keyword>